<dbReference type="InterPro" id="IPR002110">
    <property type="entry name" value="Ankyrin_rpt"/>
</dbReference>
<reference evidence="4 5" key="1">
    <citation type="submission" date="2021-03" db="EMBL/GenBank/DDBJ databases">
        <title>Sequencing the genomes of 1000 actinobacteria strains.</title>
        <authorList>
            <person name="Klenk H.-P."/>
        </authorList>
    </citation>
    <scope>NUCLEOTIDE SEQUENCE [LARGE SCALE GENOMIC DNA]</scope>
    <source>
        <strain evidence="4 5">DSM 44506</strain>
    </source>
</reference>
<evidence type="ECO:0000256" key="1">
    <source>
        <dbReference type="ARBA" id="ARBA00022737"/>
    </source>
</evidence>
<feature type="repeat" description="ANK" evidence="3">
    <location>
        <begin position="76"/>
        <end position="108"/>
    </location>
</feature>
<accession>A0ABS4U6L1</accession>
<evidence type="ECO:0000256" key="3">
    <source>
        <dbReference type="PROSITE-ProRule" id="PRU00023"/>
    </source>
</evidence>
<comment type="caution">
    <text evidence="4">The sequence shown here is derived from an EMBL/GenBank/DDBJ whole genome shotgun (WGS) entry which is preliminary data.</text>
</comment>
<keyword evidence="5" id="KW-1185">Reference proteome</keyword>
<dbReference type="RefSeq" id="WP_209652103.1">
    <property type="nucleotide sequence ID" value="NZ_CP047357.1"/>
</dbReference>
<dbReference type="SUPFAM" id="SSF48403">
    <property type="entry name" value="Ankyrin repeat"/>
    <property type="match status" value="1"/>
</dbReference>
<sequence length="153" mass="15991">MPDQKPVDYGVFVSLLGAEPGPGLDGMLDEFVADHGVDCVDWDGRTLLMNAVTRGRPDLVAGLVARGADVDAKDGKGFRALHFAELEGDVACTELLADAGADLDPRDGWGNTPLWRAAMTFDADAPVIVVLLARGADPAVTNDHGVAPADLLV</sequence>
<name>A0ABS4U6L1_9CORY</name>
<dbReference type="PROSITE" id="PS50088">
    <property type="entry name" value="ANK_REPEAT"/>
    <property type="match status" value="3"/>
</dbReference>
<evidence type="ECO:0000256" key="2">
    <source>
        <dbReference type="ARBA" id="ARBA00023043"/>
    </source>
</evidence>
<dbReference type="PANTHER" id="PTHR24171">
    <property type="entry name" value="ANKYRIN REPEAT DOMAIN-CONTAINING PROTEIN 39-RELATED"/>
    <property type="match status" value="1"/>
</dbReference>
<keyword evidence="1" id="KW-0677">Repeat</keyword>
<feature type="repeat" description="ANK" evidence="3">
    <location>
        <begin position="109"/>
        <end position="143"/>
    </location>
</feature>
<gene>
    <name evidence="4" type="ORF">JOF33_000553</name>
</gene>
<evidence type="ECO:0000313" key="4">
    <source>
        <dbReference type="EMBL" id="MBP2331854.1"/>
    </source>
</evidence>
<dbReference type="Pfam" id="PF12796">
    <property type="entry name" value="Ank_2"/>
    <property type="match status" value="1"/>
</dbReference>
<dbReference type="PROSITE" id="PS50297">
    <property type="entry name" value="ANK_REP_REGION"/>
    <property type="match status" value="2"/>
</dbReference>
<organism evidence="4 5">
    <name type="scientific">Corynebacterium freneyi</name>
    <dbReference type="NCBI Taxonomy" id="134034"/>
    <lineage>
        <taxon>Bacteria</taxon>
        <taxon>Bacillati</taxon>
        <taxon>Actinomycetota</taxon>
        <taxon>Actinomycetes</taxon>
        <taxon>Mycobacteriales</taxon>
        <taxon>Corynebacteriaceae</taxon>
        <taxon>Corynebacterium</taxon>
    </lineage>
</organism>
<protein>
    <submittedName>
        <fullName evidence="4">Ankyrin repeat protein</fullName>
    </submittedName>
</protein>
<proteinExistence type="predicted"/>
<evidence type="ECO:0000313" key="5">
    <source>
        <dbReference type="Proteomes" id="UP001519305"/>
    </source>
</evidence>
<dbReference type="Gene3D" id="1.25.40.20">
    <property type="entry name" value="Ankyrin repeat-containing domain"/>
    <property type="match status" value="1"/>
</dbReference>
<dbReference type="SMART" id="SM00248">
    <property type="entry name" value="ANK"/>
    <property type="match status" value="3"/>
</dbReference>
<keyword evidence="2 3" id="KW-0040">ANK repeat</keyword>
<dbReference type="Proteomes" id="UP001519305">
    <property type="component" value="Unassembled WGS sequence"/>
</dbReference>
<dbReference type="InterPro" id="IPR036770">
    <property type="entry name" value="Ankyrin_rpt-contain_sf"/>
</dbReference>
<feature type="repeat" description="ANK" evidence="3">
    <location>
        <begin position="43"/>
        <end position="75"/>
    </location>
</feature>
<dbReference type="EMBL" id="JAGINY010000001">
    <property type="protein sequence ID" value="MBP2331854.1"/>
    <property type="molecule type" value="Genomic_DNA"/>
</dbReference>